<comment type="caution">
    <text evidence="3">The sequence shown here is derived from an EMBL/GenBank/DDBJ whole genome shotgun (WGS) entry which is preliminary data.</text>
</comment>
<keyword evidence="1" id="KW-0723">Serine/threonine-protein kinase</keyword>
<dbReference type="SUPFAM" id="SSF55874">
    <property type="entry name" value="ATPase domain of HSP90 chaperone/DNA topoisomerase II/histidine kinase"/>
    <property type="match status" value="1"/>
</dbReference>
<name>A0ABQ7FQ12_9ACTN</name>
<dbReference type="InterPro" id="IPR003594">
    <property type="entry name" value="HATPase_dom"/>
</dbReference>
<feature type="domain" description="Histidine kinase/HSP90-like ATPase" evidence="2">
    <location>
        <begin position="8"/>
        <end position="102"/>
    </location>
</feature>
<keyword evidence="4" id="KW-1185">Reference proteome</keyword>
<evidence type="ECO:0000259" key="2">
    <source>
        <dbReference type="Pfam" id="PF13581"/>
    </source>
</evidence>
<dbReference type="CDD" id="cd16936">
    <property type="entry name" value="HATPase_RsbW-like"/>
    <property type="match status" value="1"/>
</dbReference>
<dbReference type="InterPro" id="IPR050267">
    <property type="entry name" value="Anti-sigma-factor_SerPK"/>
</dbReference>
<proteinExistence type="predicted"/>
<dbReference type="Gene3D" id="3.30.565.10">
    <property type="entry name" value="Histidine kinase-like ATPase, C-terminal domain"/>
    <property type="match status" value="1"/>
</dbReference>
<keyword evidence="3" id="KW-0547">Nucleotide-binding</keyword>
<dbReference type="EMBL" id="WHPN01000039">
    <property type="protein sequence ID" value="KAF4410770.1"/>
    <property type="molecule type" value="Genomic_DNA"/>
</dbReference>
<sequence length="125" mass="13707">MRLTPAVPRLVRRTVRAYLILWRLRELAEAAELAASELVGNVAKHVPDRRCVLTVERRAAGVRVEVWDGSPVLPARPRTAGFEEESGRGLALVALVTHAWGVRPEGEEGKSGGKTVWFELDAEGS</sequence>
<gene>
    <name evidence="3" type="ORF">GCU69_02125</name>
</gene>
<accession>A0ABQ7FQ12</accession>
<dbReference type="PANTHER" id="PTHR35526:SF3">
    <property type="entry name" value="ANTI-SIGMA-F FACTOR RSBW"/>
    <property type="match status" value="1"/>
</dbReference>
<dbReference type="PANTHER" id="PTHR35526">
    <property type="entry name" value="ANTI-SIGMA-F FACTOR RSBW-RELATED"/>
    <property type="match status" value="1"/>
</dbReference>
<protein>
    <submittedName>
        <fullName evidence="3">ATP-binding protein</fullName>
    </submittedName>
</protein>
<dbReference type="InterPro" id="IPR036890">
    <property type="entry name" value="HATPase_C_sf"/>
</dbReference>
<dbReference type="GO" id="GO:0005524">
    <property type="term" value="F:ATP binding"/>
    <property type="evidence" value="ECO:0007669"/>
    <property type="project" value="UniProtKB-KW"/>
</dbReference>
<dbReference type="Proteomes" id="UP000621266">
    <property type="component" value="Unassembled WGS sequence"/>
</dbReference>
<reference evidence="3 4" key="1">
    <citation type="submission" date="2019-10" db="EMBL/GenBank/DDBJ databases">
        <title>Streptomyces tenebrisbrunneis sp.nov., an endogenous actinomycete isolated from of Lycium ruthenicum.</title>
        <authorList>
            <person name="Ma L."/>
        </authorList>
    </citation>
    <scope>NUCLEOTIDE SEQUENCE [LARGE SCALE GENOMIC DNA]</scope>
    <source>
        <strain evidence="3 4">TRM 66187</strain>
    </source>
</reference>
<keyword evidence="1" id="KW-0418">Kinase</keyword>
<evidence type="ECO:0000256" key="1">
    <source>
        <dbReference type="ARBA" id="ARBA00022527"/>
    </source>
</evidence>
<dbReference type="Pfam" id="PF13581">
    <property type="entry name" value="HATPase_c_2"/>
    <property type="match status" value="1"/>
</dbReference>
<evidence type="ECO:0000313" key="4">
    <source>
        <dbReference type="Proteomes" id="UP000621266"/>
    </source>
</evidence>
<evidence type="ECO:0000313" key="3">
    <source>
        <dbReference type="EMBL" id="KAF4410770.1"/>
    </source>
</evidence>
<organism evidence="3 4">
    <name type="scientific">Streptomyces lycii</name>
    <dbReference type="NCBI Taxonomy" id="2654337"/>
    <lineage>
        <taxon>Bacteria</taxon>
        <taxon>Bacillati</taxon>
        <taxon>Actinomycetota</taxon>
        <taxon>Actinomycetes</taxon>
        <taxon>Kitasatosporales</taxon>
        <taxon>Streptomycetaceae</taxon>
        <taxon>Streptomyces</taxon>
    </lineage>
</organism>
<keyword evidence="3" id="KW-0067">ATP-binding</keyword>
<keyword evidence="1" id="KW-0808">Transferase</keyword>